<dbReference type="PANTHER" id="PTHR48070">
    <property type="entry name" value="ESTERASE OVCA2"/>
    <property type="match status" value="1"/>
</dbReference>
<reference evidence="5" key="1">
    <citation type="journal article" date="2020" name="Stud. Mycol.">
        <title>101 Dothideomycetes genomes: a test case for predicting lifestyles and emergence of pathogens.</title>
        <authorList>
            <person name="Haridas S."/>
            <person name="Albert R."/>
            <person name="Binder M."/>
            <person name="Bloem J."/>
            <person name="Labutti K."/>
            <person name="Salamov A."/>
            <person name="Andreopoulos B."/>
            <person name="Baker S."/>
            <person name="Barry K."/>
            <person name="Bills G."/>
            <person name="Bluhm B."/>
            <person name="Cannon C."/>
            <person name="Castanera R."/>
            <person name="Culley D."/>
            <person name="Daum C."/>
            <person name="Ezra D."/>
            <person name="Gonzalez J."/>
            <person name="Henrissat B."/>
            <person name="Kuo A."/>
            <person name="Liang C."/>
            <person name="Lipzen A."/>
            <person name="Lutzoni F."/>
            <person name="Magnuson J."/>
            <person name="Mondo S."/>
            <person name="Nolan M."/>
            <person name="Ohm R."/>
            <person name="Pangilinan J."/>
            <person name="Park H.-J."/>
            <person name="Ramirez L."/>
            <person name="Alfaro M."/>
            <person name="Sun H."/>
            <person name="Tritt A."/>
            <person name="Yoshinaga Y."/>
            <person name="Zwiers L.-H."/>
            <person name="Turgeon B."/>
            <person name="Goodwin S."/>
            <person name="Spatafora J."/>
            <person name="Crous P."/>
            <person name="Grigoriev I."/>
        </authorList>
    </citation>
    <scope>NUCLEOTIDE SEQUENCE</scope>
    <source>
        <strain evidence="5">CBS 122367</strain>
    </source>
</reference>
<evidence type="ECO:0000259" key="4">
    <source>
        <dbReference type="Pfam" id="PF03959"/>
    </source>
</evidence>
<dbReference type="GO" id="GO:0044550">
    <property type="term" value="P:secondary metabolite biosynthetic process"/>
    <property type="evidence" value="ECO:0007669"/>
    <property type="project" value="TreeGrafter"/>
</dbReference>
<evidence type="ECO:0000256" key="3">
    <source>
        <dbReference type="SAM" id="MobiDB-lite"/>
    </source>
</evidence>
<feature type="region of interest" description="Disordered" evidence="3">
    <location>
        <begin position="1"/>
        <end position="22"/>
    </location>
</feature>
<gene>
    <name evidence="5" type="ORF">K458DRAFT_420255</name>
</gene>
<name>A0A6G1IUG8_9PLEO</name>
<keyword evidence="6" id="KW-1185">Reference proteome</keyword>
<dbReference type="OrthoDB" id="414698at2759"/>
<dbReference type="GO" id="GO:0005634">
    <property type="term" value="C:nucleus"/>
    <property type="evidence" value="ECO:0007669"/>
    <property type="project" value="TreeGrafter"/>
</dbReference>
<feature type="domain" description="Serine hydrolase" evidence="4">
    <location>
        <begin position="28"/>
        <end position="271"/>
    </location>
</feature>
<dbReference type="GO" id="GO:0016787">
    <property type="term" value="F:hydrolase activity"/>
    <property type="evidence" value="ECO:0007669"/>
    <property type="project" value="UniProtKB-KW"/>
</dbReference>
<sequence length="292" mass="32028">MPSTTRPPPPLTPSSKIPPTPPDSKHLPRLLCLHGGGVNASIFAAQSRSLIRHLQHSFRLVWADGPFFCDPHSDIIHVYGSYAPFRRWLRWLPEHAEIDAESAVEEIGYAIRSAMEGDEREGGRGEWVGILGFSQGAKVAGSLLLEQQAREELARRNGTKDIGVGPIGIPGLNWRFAVLLAGRAPLSNLNPDVLKSEALVSAADISEGFQFVKEVDAQAVLRKPTVHVHGMADPGLHLHRRLLHEYCEVGSTRLVEWEGAHRIPIKSVDVEPVVVATYDVAEEVGVRVLRTA</sequence>
<organism evidence="5 6">
    <name type="scientific">Lentithecium fluviatile CBS 122367</name>
    <dbReference type="NCBI Taxonomy" id="1168545"/>
    <lineage>
        <taxon>Eukaryota</taxon>
        <taxon>Fungi</taxon>
        <taxon>Dikarya</taxon>
        <taxon>Ascomycota</taxon>
        <taxon>Pezizomycotina</taxon>
        <taxon>Dothideomycetes</taxon>
        <taxon>Pleosporomycetidae</taxon>
        <taxon>Pleosporales</taxon>
        <taxon>Massarineae</taxon>
        <taxon>Lentitheciaceae</taxon>
        <taxon>Lentithecium</taxon>
    </lineage>
</organism>
<dbReference type="SUPFAM" id="SSF53474">
    <property type="entry name" value="alpha/beta-Hydrolases"/>
    <property type="match status" value="1"/>
</dbReference>
<dbReference type="InterPro" id="IPR029058">
    <property type="entry name" value="AB_hydrolase_fold"/>
</dbReference>
<dbReference type="PANTHER" id="PTHR48070:SF3">
    <property type="entry name" value="ESTERASE DBAE-RELATED"/>
    <property type="match status" value="1"/>
</dbReference>
<dbReference type="InterPro" id="IPR050593">
    <property type="entry name" value="LovG"/>
</dbReference>
<evidence type="ECO:0000313" key="5">
    <source>
        <dbReference type="EMBL" id="KAF2681882.1"/>
    </source>
</evidence>
<proteinExistence type="inferred from homology"/>
<evidence type="ECO:0000256" key="2">
    <source>
        <dbReference type="ARBA" id="ARBA00022801"/>
    </source>
</evidence>
<evidence type="ECO:0000256" key="1">
    <source>
        <dbReference type="ARBA" id="ARBA00005863"/>
    </source>
</evidence>
<protein>
    <recommendedName>
        <fullName evidence="4">Serine hydrolase domain-containing protein</fullName>
    </recommendedName>
</protein>
<accession>A0A6G1IUG8</accession>
<comment type="similarity">
    <text evidence="1">Belongs to the LovG family.</text>
</comment>
<dbReference type="Gene3D" id="3.40.50.1820">
    <property type="entry name" value="alpha/beta hydrolase"/>
    <property type="match status" value="1"/>
</dbReference>
<dbReference type="Proteomes" id="UP000799291">
    <property type="component" value="Unassembled WGS sequence"/>
</dbReference>
<dbReference type="InterPro" id="IPR005645">
    <property type="entry name" value="FSH-like_dom"/>
</dbReference>
<dbReference type="EMBL" id="MU005589">
    <property type="protein sequence ID" value="KAF2681882.1"/>
    <property type="molecule type" value="Genomic_DNA"/>
</dbReference>
<evidence type="ECO:0000313" key="6">
    <source>
        <dbReference type="Proteomes" id="UP000799291"/>
    </source>
</evidence>
<dbReference type="GO" id="GO:0005737">
    <property type="term" value="C:cytoplasm"/>
    <property type="evidence" value="ECO:0007669"/>
    <property type="project" value="TreeGrafter"/>
</dbReference>
<dbReference type="Pfam" id="PF03959">
    <property type="entry name" value="FSH1"/>
    <property type="match status" value="1"/>
</dbReference>
<keyword evidence="2" id="KW-0378">Hydrolase</keyword>
<dbReference type="AlphaFoldDB" id="A0A6G1IUG8"/>